<sequence>MQIRRTQGAFGTTQPILPRSCSLSFDLLTRTASSSHRHFLGPPHIERRKRRFIPNIPNRTPNFRMKLMLQNSHKRQLRAGPLP</sequence>
<accession>A0A8H3ZWJ6</accession>
<reference evidence="1 2" key="1">
    <citation type="submission" date="2019-12" db="EMBL/GenBank/DDBJ databases">
        <title>A genome sequence resource for the geographically widespread anthracnose pathogen Colletotrichum asianum.</title>
        <authorList>
            <person name="Meng Y."/>
        </authorList>
    </citation>
    <scope>NUCLEOTIDE SEQUENCE [LARGE SCALE GENOMIC DNA]</scope>
    <source>
        <strain evidence="1 2">ICMP 18580</strain>
    </source>
</reference>
<proteinExistence type="predicted"/>
<evidence type="ECO:0000313" key="1">
    <source>
        <dbReference type="EMBL" id="KAF0326890.1"/>
    </source>
</evidence>
<gene>
    <name evidence="1" type="ORF">GQ607_005948</name>
</gene>
<protein>
    <submittedName>
        <fullName evidence="1">Uncharacterized protein</fullName>
    </submittedName>
</protein>
<evidence type="ECO:0000313" key="2">
    <source>
        <dbReference type="Proteomes" id="UP000434172"/>
    </source>
</evidence>
<dbReference type="Proteomes" id="UP000434172">
    <property type="component" value="Unassembled WGS sequence"/>
</dbReference>
<organism evidence="1 2">
    <name type="scientific">Colletotrichum asianum</name>
    <dbReference type="NCBI Taxonomy" id="702518"/>
    <lineage>
        <taxon>Eukaryota</taxon>
        <taxon>Fungi</taxon>
        <taxon>Dikarya</taxon>
        <taxon>Ascomycota</taxon>
        <taxon>Pezizomycotina</taxon>
        <taxon>Sordariomycetes</taxon>
        <taxon>Hypocreomycetidae</taxon>
        <taxon>Glomerellales</taxon>
        <taxon>Glomerellaceae</taxon>
        <taxon>Colletotrichum</taxon>
        <taxon>Colletotrichum gloeosporioides species complex</taxon>
    </lineage>
</organism>
<dbReference type="EMBL" id="WOWK01000027">
    <property type="protein sequence ID" value="KAF0326890.1"/>
    <property type="molecule type" value="Genomic_DNA"/>
</dbReference>
<name>A0A8H3ZWJ6_9PEZI</name>
<dbReference type="AlphaFoldDB" id="A0A8H3ZWJ6"/>
<keyword evidence="2" id="KW-1185">Reference proteome</keyword>
<comment type="caution">
    <text evidence="1">The sequence shown here is derived from an EMBL/GenBank/DDBJ whole genome shotgun (WGS) entry which is preliminary data.</text>
</comment>